<evidence type="ECO:0000313" key="2">
    <source>
        <dbReference type="Proteomes" id="UP000283210"/>
    </source>
</evidence>
<dbReference type="Pfam" id="PF01186">
    <property type="entry name" value="Lysyl_oxidase"/>
    <property type="match status" value="1"/>
</dbReference>
<sequence length="114" mass="13184">MRASRLGPGLHKRFSCYNMGEQGISVGCWDTYRHDIDCQWIDITDVRPGEYIFQVEVNPTLDMAESDFQNNAMRCRCKYDGARVYVYGCHAGDAYSAEVEDLFDHQRQISNNFL</sequence>
<dbReference type="GO" id="GO:0030199">
    <property type="term" value="P:collagen fibril organization"/>
    <property type="evidence" value="ECO:0007669"/>
    <property type="project" value="TreeGrafter"/>
</dbReference>
<dbReference type="EMBL" id="CM012437">
    <property type="protein sequence ID" value="RVE75795.1"/>
    <property type="molecule type" value="Genomic_DNA"/>
</dbReference>
<reference evidence="1 2" key="2">
    <citation type="submission" date="2019-01" db="EMBL/GenBank/DDBJ databases">
        <title>A chromosome length genome reference of the Java medaka (oryzias javanicus).</title>
        <authorList>
            <person name="Herpin A."/>
            <person name="Takehana Y."/>
            <person name="Naruse K."/>
            <person name="Ansai S."/>
            <person name="Kawaguchi M."/>
        </authorList>
    </citation>
    <scope>NUCLEOTIDE SEQUENCE [LARGE SCALE GENOMIC DNA]</scope>
    <source>
        <strain evidence="1">RS831</strain>
        <tissue evidence="1">Whole body</tissue>
    </source>
</reference>
<dbReference type="GO" id="GO:0005507">
    <property type="term" value="F:copper ion binding"/>
    <property type="evidence" value="ECO:0007669"/>
    <property type="project" value="InterPro"/>
</dbReference>
<evidence type="ECO:0000313" key="1">
    <source>
        <dbReference type="EMBL" id="RVE75795.1"/>
    </source>
</evidence>
<dbReference type="GO" id="GO:0005615">
    <property type="term" value="C:extracellular space"/>
    <property type="evidence" value="ECO:0007669"/>
    <property type="project" value="TreeGrafter"/>
</dbReference>
<protein>
    <submittedName>
        <fullName evidence="1">Uncharacterized protein</fullName>
    </submittedName>
</protein>
<proteinExistence type="predicted"/>
<dbReference type="PANTHER" id="PTHR45817">
    <property type="entry name" value="LYSYL OXIDASE-LIKE-RELATED"/>
    <property type="match status" value="1"/>
</dbReference>
<organism evidence="1 2">
    <name type="scientific">Oryzias javanicus</name>
    <name type="common">Javanese ricefish</name>
    <name type="synonym">Aplocheilus javanicus</name>
    <dbReference type="NCBI Taxonomy" id="123683"/>
    <lineage>
        <taxon>Eukaryota</taxon>
        <taxon>Metazoa</taxon>
        <taxon>Chordata</taxon>
        <taxon>Craniata</taxon>
        <taxon>Vertebrata</taxon>
        <taxon>Euteleostomi</taxon>
        <taxon>Actinopterygii</taxon>
        <taxon>Neopterygii</taxon>
        <taxon>Teleostei</taxon>
        <taxon>Neoteleostei</taxon>
        <taxon>Acanthomorphata</taxon>
        <taxon>Ovalentaria</taxon>
        <taxon>Atherinomorphae</taxon>
        <taxon>Beloniformes</taxon>
        <taxon>Adrianichthyidae</taxon>
        <taxon>Oryziinae</taxon>
        <taxon>Oryzias</taxon>
    </lineage>
</organism>
<reference evidence="1 2" key="1">
    <citation type="submission" date="2018-11" db="EMBL/GenBank/DDBJ databases">
        <authorList>
            <person name="Lopez-Roques C."/>
            <person name="Donnadieu C."/>
            <person name="Bouchez O."/>
            <person name="Klopp C."/>
            <person name="Cabau C."/>
            <person name="Zahm M."/>
        </authorList>
    </citation>
    <scope>NUCLEOTIDE SEQUENCE [LARGE SCALE GENOMIC DNA]</scope>
    <source>
        <strain evidence="1">RS831</strain>
        <tissue evidence="1">Whole body</tissue>
    </source>
</reference>
<dbReference type="PANTHER" id="PTHR45817:SF5">
    <property type="entry name" value="LYSYL OXIDASE HOMOLOG 4"/>
    <property type="match status" value="1"/>
</dbReference>
<dbReference type="GO" id="GO:0004720">
    <property type="term" value="F:protein-lysine 6-oxidase activity"/>
    <property type="evidence" value="ECO:0007669"/>
    <property type="project" value="TreeGrafter"/>
</dbReference>
<keyword evidence="2" id="KW-1185">Reference proteome</keyword>
<dbReference type="AlphaFoldDB" id="A0A3S2PKA0"/>
<dbReference type="InterPro" id="IPR001695">
    <property type="entry name" value="Lysyl_oxidase"/>
</dbReference>
<name>A0A3S2PKA0_ORYJA</name>
<dbReference type="PRINTS" id="PR00074">
    <property type="entry name" value="LYSYLOXIDASE"/>
</dbReference>
<gene>
    <name evidence="1" type="ORF">OJAV_G00002640</name>
</gene>
<dbReference type="Proteomes" id="UP000283210">
    <property type="component" value="Chromosome 1"/>
</dbReference>
<accession>A0A3S2PKA0</accession>
<dbReference type="InterPro" id="IPR050912">
    <property type="entry name" value="LOX-like_protein"/>
</dbReference>
<dbReference type="OrthoDB" id="547291at2759"/>